<organism evidence="1 2">
    <name type="scientific">Nonomuraea rhodomycinica</name>
    <dbReference type="NCBI Taxonomy" id="1712872"/>
    <lineage>
        <taxon>Bacteria</taxon>
        <taxon>Bacillati</taxon>
        <taxon>Actinomycetota</taxon>
        <taxon>Actinomycetes</taxon>
        <taxon>Streptosporangiales</taxon>
        <taxon>Streptosporangiaceae</taxon>
        <taxon>Nonomuraea</taxon>
    </lineage>
</organism>
<dbReference type="GO" id="GO:0003677">
    <property type="term" value="F:DNA binding"/>
    <property type="evidence" value="ECO:0007669"/>
    <property type="project" value="UniProtKB-KW"/>
</dbReference>
<name>A0A7Y6IT87_9ACTN</name>
<keyword evidence="1" id="KW-0238">DNA-binding</keyword>
<reference evidence="1 2" key="1">
    <citation type="submission" date="2020-06" db="EMBL/GenBank/DDBJ databases">
        <authorList>
            <person name="Chanama M."/>
        </authorList>
    </citation>
    <scope>NUCLEOTIDE SEQUENCE [LARGE SCALE GENOMIC DNA]</scope>
    <source>
        <strain evidence="1 2">TBRC6557</strain>
    </source>
</reference>
<sequence length="372" mass="41205">MNDTSTGARVGRRTLNRAALARQSLTARADVPALDMVRHLVGLQAQAADPPYLGLWTRLSGFTHDDLTTLLYDRSVVRSSVLRGTQHIVTAADFPWLRPLMRAPLARGRQAAFGRATAGMDLDELAAAGRDLLVGRTLTRPRLRDLLAERWPDRDPEALAWSVQMLVPVIHRPPSGTWGKGGATPFTLAEEWLGVPMAAEPRVDELVPRYLAAFGPAGVRDLQMRSGLRGLEADLERLRPRLRVYRDETGNELFDVPEAELPDPGTPVPVRFLPAFDNLVVAYADRTRIMTDEHRRRVCVGAMVAPTVLVDGFVRGTWKISKDRDTAVLEVELFEPVTDGETMTELLEEGERLLSFAAAGRTHDVRVTTARN</sequence>
<keyword evidence="2" id="KW-1185">Reference proteome</keyword>
<proteinExistence type="predicted"/>
<dbReference type="Pfam" id="PF06224">
    <property type="entry name" value="AlkZ-like"/>
    <property type="match status" value="1"/>
</dbReference>
<protein>
    <submittedName>
        <fullName evidence="1">Winged helix DNA-binding domain-containing protein</fullName>
    </submittedName>
</protein>
<accession>A0A7Y6IT87</accession>
<comment type="caution">
    <text evidence="1">The sequence shown here is derived from an EMBL/GenBank/DDBJ whole genome shotgun (WGS) entry which is preliminary data.</text>
</comment>
<dbReference type="Proteomes" id="UP000546126">
    <property type="component" value="Unassembled WGS sequence"/>
</dbReference>
<dbReference type="RefSeq" id="WP_175602935.1">
    <property type="nucleotide sequence ID" value="NZ_JABWGO010000006.1"/>
</dbReference>
<dbReference type="PANTHER" id="PTHR38479">
    <property type="entry name" value="LMO0824 PROTEIN"/>
    <property type="match status" value="1"/>
</dbReference>
<dbReference type="PANTHER" id="PTHR38479:SF2">
    <property type="entry name" value="WINGED HELIX DNA-BINDING DOMAIN-CONTAINING PROTEIN"/>
    <property type="match status" value="1"/>
</dbReference>
<evidence type="ECO:0000313" key="1">
    <source>
        <dbReference type="EMBL" id="NUW43418.1"/>
    </source>
</evidence>
<gene>
    <name evidence="1" type="ORF">HT134_25270</name>
</gene>
<evidence type="ECO:0000313" key="2">
    <source>
        <dbReference type="Proteomes" id="UP000546126"/>
    </source>
</evidence>
<dbReference type="EMBL" id="JABWGO010000006">
    <property type="protein sequence ID" value="NUW43418.1"/>
    <property type="molecule type" value="Genomic_DNA"/>
</dbReference>
<dbReference type="InterPro" id="IPR009351">
    <property type="entry name" value="AlkZ-like"/>
</dbReference>
<dbReference type="AlphaFoldDB" id="A0A7Y6IT87"/>